<dbReference type="RefSeq" id="WP_216254891.1">
    <property type="nucleotide sequence ID" value="NZ_JAZHFS010000034.1"/>
</dbReference>
<proteinExistence type="predicted"/>
<organism evidence="1 2">
    <name type="scientific">Clostridium frigoriphilum</name>
    <dbReference type="NCBI Taxonomy" id="443253"/>
    <lineage>
        <taxon>Bacteria</taxon>
        <taxon>Bacillati</taxon>
        <taxon>Bacillota</taxon>
        <taxon>Clostridia</taxon>
        <taxon>Eubacteriales</taxon>
        <taxon>Clostridiaceae</taxon>
        <taxon>Clostridium</taxon>
    </lineage>
</organism>
<sequence>MKGNILAQLKEIIYAFVDSEGRILDKPKPYTINTIKLNKRRNDFIRQFIDLLLNTKFITNESKIYLLNKNYTMRNVHEEIQKLGSRIAYRTVTAKLYYDSTKIASVFTSKMLTEILFYDKANMDMYEEALADVLNKYSNKKILHENIGLKLPKTKLNNSLSDDEFNDFLQIIKPYLKSQINFIYDNINKRSIGYAEYLLSSTLLSDIQKEQKNLLLECLVGD</sequence>
<reference evidence="1 2" key="1">
    <citation type="submission" date="2023-11" db="EMBL/GenBank/DDBJ databases">
        <title>Draft genome sequence of a psychrophilic Clostridium strain from permafrost water brine.</title>
        <authorList>
            <person name="Shcherbakova V.A."/>
            <person name="Trubitsyn V.E."/>
            <person name="Zakharyuk A.G."/>
        </authorList>
    </citation>
    <scope>NUCLEOTIDE SEQUENCE [LARGE SCALE GENOMIC DNA]</scope>
    <source>
        <strain evidence="1 2">14F</strain>
    </source>
</reference>
<evidence type="ECO:0000313" key="1">
    <source>
        <dbReference type="EMBL" id="MEF2114953.1"/>
    </source>
</evidence>
<name>A0ABU7UX64_9CLOT</name>
<dbReference type="Proteomes" id="UP001498469">
    <property type="component" value="Unassembled WGS sequence"/>
</dbReference>
<protein>
    <submittedName>
        <fullName evidence="1">Uncharacterized protein</fullName>
    </submittedName>
</protein>
<evidence type="ECO:0000313" key="2">
    <source>
        <dbReference type="Proteomes" id="UP001498469"/>
    </source>
</evidence>
<keyword evidence="2" id="KW-1185">Reference proteome</keyword>
<gene>
    <name evidence="1" type="ORF">SJI18_21935</name>
</gene>
<comment type="caution">
    <text evidence="1">The sequence shown here is derived from an EMBL/GenBank/DDBJ whole genome shotgun (WGS) entry which is preliminary data.</text>
</comment>
<accession>A0ABU7UX64</accession>
<dbReference type="EMBL" id="JAZHFS010000034">
    <property type="protein sequence ID" value="MEF2114953.1"/>
    <property type="molecule type" value="Genomic_DNA"/>
</dbReference>